<keyword evidence="2" id="KW-1185">Reference proteome</keyword>
<dbReference type="Proteomes" id="UP000604046">
    <property type="component" value="Unassembled WGS sequence"/>
</dbReference>
<evidence type="ECO:0000313" key="2">
    <source>
        <dbReference type="Proteomes" id="UP000604046"/>
    </source>
</evidence>
<evidence type="ECO:0000313" key="1">
    <source>
        <dbReference type="EMBL" id="CAE7346952.1"/>
    </source>
</evidence>
<proteinExistence type="predicted"/>
<protein>
    <submittedName>
        <fullName evidence="1">NEK5 protein</fullName>
    </submittedName>
</protein>
<dbReference type="EMBL" id="CAJNDS010002137">
    <property type="protein sequence ID" value="CAE7346952.1"/>
    <property type="molecule type" value="Genomic_DNA"/>
</dbReference>
<dbReference type="AlphaFoldDB" id="A0A812PKJ0"/>
<sequence length="443" mass="49201">MLLQRANYETILVEAQDSQKILMKNLQALLNYQTQYILWALGTVLTPAPTQQDTEEPEEVPEASTLLAELQQVDFEHMKGTSPRLSREILHWHQAAGQELYDRIASLTVNVSKQSWPLRMKAARGMLHHFQASFRQRLKVGAREPPMADKLQWLREDTAQQRKLAGQAEALQFKLGSSTLPAPLVEALIRCHEKHSTYTMLHSKAMRQMDAALAAAHNFTRCDADTKALHEAWQLAVRAEERSQEVLIEAWATTVAAAEHLLIAFEDEQLLLLLKDWAKDVEVEVSCQNTTALALQSQVLAAAALDRAAWSLTQQVITFQALASYQDQQLKQKHLEHVALPDAWEALKVQLAAAADPGQPLGQRLATVALQALGSEFCPAPNGCARGILVDAGVRGAVPCEHAGDSVHVLPKRFTSQLVQEVPLRPQSLRSLALVQLVEDRGH</sequence>
<name>A0A812PKJ0_9DINO</name>
<reference evidence="1" key="1">
    <citation type="submission" date="2021-02" db="EMBL/GenBank/DDBJ databases">
        <authorList>
            <person name="Dougan E. K."/>
            <person name="Rhodes N."/>
            <person name="Thang M."/>
            <person name="Chan C."/>
        </authorList>
    </citation>
    <scope>NUCLEOTIDE SEQUENCE</scope>
</reference>
<dbReference type="OrthoDB" id="10512899at2759"/>
<organism evidence="1 2">
    <name type="scientific">Symbiodinium natans</name>
    <dbReference type="NCBI Taxonomy" id="878477"/>
    <lineage>
        <taxon>Eukaryota</taxon>
        <taxon>Sar</taxon>
        <taxon>Alveolata</taxon>
        <taxon>Dinophyceae</taxon>
        <taxon>Suessiales</taxon>
        <taxon>Symbiodiniaceae</taxon>
        <taxon>Symbiodinium</taxon>
    </lineage>
</organism>
<accession>A0A812PKJ0</accession>
<comment type="caution">
    <text evidence="1">The sequence shown here is derived from an EMBL/GenBank/DDBJ whole genome shotgun (WGS) entry which is preliminary data.</text>
</comment>
<gene>
    <name evidence="1" type="primary">NEK5</name>
    <name evidence="1" type="ORF">SNAT2548_LOCUS18202</name>
</gene>